<organism evidence="2 3">
    <name type="scientific">Candidatus Faecenecus gallistercoris</name>
    <dbReference type="NCBI Taxonomy" id="2840793"/>
    <lineage>
        <taxon>Bacteria</taxon>
        <taxon>Bacillati</taxon>
        <taxon>Bacillota</taxon>
        <taxon>Bacillota incertae sedis</taxon>
        <taxon>Candidatus Faecenecus</taxon>
    </lineage>
</organism>
<dbReference type="AlphaFoldDB" id="A0A9D0YYR2"/>
<keyword evidence="1" id="KW-1133">Transmembrane helix</keyword>
<evidence type="ECO:0000313" key="2">
    <source>
        <dbReference type="EMBL" id="HIQ64315.1"/>
    </source>
</evidence>
<accession>A0A9D0YYR2</accession>
<name>A0A9D0YYR2_9FIRM</name>
<keyword evidence="1" id="KW-0812">Transmembrane</keyword>
<evidence type="ECO:0000256" key="1">
    <source>
        <dbReference type="SAM" id="Phobius"/>
    </source>
</evidence>
<reference evidence="2" key="2">
    <citation type="journal article" date="2021" name="PeerJ">
        <title>Extensive microbial diversity within the chicken gut microbiome revealed by metagenomics and culture.</title>
        <authorList>
            <person name="Gilroy R."/>
            <person name="Ravi A."/>
            <person name="Getino M."/>
            <person name="Pursley I."/>
            <person name="Horton D.L."/>
            <person name="Alikhan N.F."/>
            <person name="Baker D."/>
            <person name="Gharbi K."/>
            <person name="Hall N."/>
            <person name="Watson M."/>
            <person name="Adriaenssens E.M."/>
            <person name="Foster-Nyarko E."/>
            <person name="Jarju S."/>
            <person name="Secka A."/>
            <person name="Antonio M."/>
            <person name="Oren A."/>
            <person name="Chaudhuri R.R."/>
            <person name="La Ragione R."/>
            <person name="Hildebrand F."/>
            <person name="Pallen M.J."/>
        </authorList>
    </citation>
    <scope>NUCLEOTIDE SEQUENCE</scope>
    <source>
        <strain evidence="2">CHK165-10780</strain>
    </source>
</reference>
<proteinExistence type="predicted"/>
<dbReference type="Proteomes" id="UP000886725">
    <property type="component" value="Unassembled WGS sequence"/>
</dbReference>
<protein>
    <submittedName>
        <fullName evidence="2">Uncharacterized protein</fullName>
    </submittedName>
</protein>
<evidence type="ECO:0000313" key="3">
    <source>
        <dbReference type="Proteomes" id="UP000886725"/>
    </source>
</evidence>
<feature type="transmembrane region" description="Helical" evidence="1">
    <location>
        <begin position="34"/>
        <end position="54"/>
    </location>
</feature>
<comment type="caution">
    <text evidence="2">The sequence shown here is derived from an EMBL/GenBank/DDBJ whole genome shotgun (WGS) entry which is preliminary data.</text>
</comment>
<reference evidence="2" key="1">
    <citation type="submission" date="2020-10" db="EMBL/GenBank/DDBJ databases">
        <authorList>
            <person name="Gilroy R."/>
        </authorList>
    </citation>
    <scope>NUCLEOTIDE SEQUENCE</scope>
    <source>
        <strain evidence="2">CHK165-10780</strain>
    </source>
</reference>
<gene>
    <name evidence="2" type="ORF">IAC85_01095</name>
</gene>
<keyword evidence="1" id="KW-0472">Membrane</keyword>
<sequence>MLPWFVLDFDLMKTIQDLGEDLHNFIIDNQDSPIFWACLFLGLLLLFVAGMNSLNKNG</sequence>
<dbReference type="EMBL" id="DVFU01000023">
    <property type="protein sequence ID" value="HIQ64315.1"/>
    <property type="molecule type" value="Genomic_DNA"/>
</dbReference>